<dbReference type="InterPro" id="IPR050908">
    <property type="entry name" value="SmbC-like"/>
</dbReference>
<evidence type="ECO:0000256" key="1">
    <source>
        <dbReference type="ARBA" id="ARBA00023015"/>
    </source>
</evidence>
<evidence type="ECO:0000256" key="3">
    <source>
        <dbReference type="ARBA" id="ARBA00023163"/>
    </source>
</evidence>
<evidence type="ECO:0000313" key="5">
    <source>
        <dbReference type="EMBL" id="MFC3181308.1"/>
    </source>
</evidence>
<dbReference type="Proteomes" id="UP001595547">
    <property type="component" value="Unassembled WGS sequence"/>
</dbReference>
<dbReference type="Gene3D" id="3.20.80.10">
    <property type="entry name" value="Regulatory factor, effector binding domain"/>
    <property type="match status" value="1"/>
</dbReference>
<reference evidence="6" key="1">
    <citation type="journal article" date="2019" name="Int. J. Syst. Evol. Microbiol.">
        <title>The Global Catalogue of Microorganisms (GCM) 10K type strain sequencing project: providing services to taxonomists for standard genome sequencing and annotation.</title>
        <authorList>
            <consortium name="The Broad Institute Genomics Platform"/>
            <consortium name="The Broad Institute Genome Sequencing Center for Infectious Disease"/>
            <person name="Wu L."/>
            <person name="Ma J."/>
        </authorList>
    </citation>
    <scope>NUCLEOTIDE SEQUENCE [LARGE SCALE GENOMIC DNA]</scope>
    <source>
        <strain evidence="6">KCTC 52039</strain>
    </source>
</reference>
<evidence type="ECO:0000259" key="4">
    <source>
        <dbReference type="PROSITE" id="PS01124"/>
    </source>
</evidence>
<dbReference type="PANTHER" id="PTHR40055:SF1">
    <property type="entry name" value="TRANSCRIPTIONAL REGULATOR YGIV-RELATED"/>
    <property type="match status" value="1"/>
</dbReference>
<dbReference type="Gene3D" id="1.10.10.60">
    <property type="entry name" value="Homeodomain-like"/>
    <property type="match status" value="1"/>
</dbReference>
<organism evidence="5 6">
    <name type="scientific">Cypionkella sinensis</name>
    <dbReference type="NCBI Taxonomy" id="1756043"/>
    <lineage>
        <taxon>Bacteria</taxon>
        <taxon>Pseudomonadati</taxon>
        <taxon>Pseudomonadota</taxon>
        <taxon>Alphaproteobacteria</taxon>
        <taxon>Rhodobacterales</taxon>
        <taxon>Paracoccaceae</taxon>
        <taxon>Cypionkella</taxon>
    </lineage>
</organism>
<gene>
    <name evidence="5" type="ORF">ACFOGH_09945</name>
</gene>
<dbReference type="EMBL" id="JBHRTO010000001">
    <property type="protein sequence ID" value="MFC3181308.1"/>
    <property type="molecule type" value="Genomic_DNA"/>
</dbReference>
<dbReference type="Pfam" id="PF12833">
    <property type="entry name" value="HTH_18"/>
    <property type="match status" value="1"/>
</dbReference>
<dbReference type="SMART" id="SM00342">
    <property type="entry name" value="HTH_ARAC"/>
    <property type="match status" value="1"/>
</dbReference>
<evidence type="ECO:0000256" key="2">
    <source>
        <dbReference type="ARBA" id="ARBA00023125"/>
    </source>
</evidence>
<name>A0ABV7J0D6_9RHOB</name>
<dbReference type="InterPro" id="IPR011256">
    <property type="entry name" value="Reg_factor_effector_dom_sf"/>
</dbReference>
<dbReference type="SUPFAM" id="SSF46689">
    <property type="entry name" value="Homeodomain-like"/>
    <property type="match status" value="2"/>
</dbReference>
<sequence>MTQTYEARMIRVLDYIHDNPAGDLSLDTLADVAALSRFHFHRVFHALMGETAAMAVRRMRMYRASVALVQTKAPLAKIARAVGYPNLASFTRSFAEIYGTPPASFRAKGELRPLPPLFRTGEALMYDVEIRHDPARRLAAMPHKGAYTEIGRAFEKGGAVLAARKLMAACGGMVGVYYDDPSAVSPNDLRSHAGFEIGAGAIEAPMEEVNLPAGRHAVLRFKGPYSGLSAAYTQLYCDWLPASGETPANSPVFEVYLNTPMDVPPEELLTEICLPLA</sequence>
<dbReference type="SUPFAM" id="SSF55136">
    <property type="entry name" value="Probable bacterial effector-binding domain"/>
    <property type="match status" value="1"/>
</dbReference>
<proteinExistence type="predicted"/>
<accession>A0ABV7J0D6</accession>
<dbReference type="PROSITE" id="PS01124">
    <property type="entry name" value="HTH_ARAC_FAMILY_2"/>
    <property type="match status" value="1"/>
</dbReference>
<dbReference type="Pfam" id="PF06445">
    <property type="entry name" value="GyrI-like"/>
    <property type="match status" value="1"/>
</dbReference>
<dbReference type="PROSITE" id="PS00041">
    <property type="entry name" value="HTH_ARAC_FAMILY_1"/>
    <property type="match status" value="1"/>
</dbReference>
<dbReference type="PANTHER" id="PTHR40055">
    <property type="entry name" value="TRANSCRIPTIONAL REGULATOR YGIV-RELATED"/>
    <property type="match status" value="1"/>
</dbReference>
<feature type="domain" description="HTH araC/xylS-type" evidence="4">
    <location>
        <begin position="10"/>
        <end position="108"/>
    </location>
</feature>
<keyword evidence="1" id="KW-0805">Transcription regulation</keyword>
<dbReference type="InterPro" id="IPR010499">
    <property type="entry name" value="AraC_E-bd"/>
</dbReference>
<keyword evidence="2" id="KW-0238">DNA-binding</keyword>
<dbReference type="InterPro" id="IPR009057">
    <property type="entry name" value="Homeodomain-like_sf"/>
</dbReference>
<dbReference type="SMART" id="SM00871">
    <property type="entry name" value="AraC_E_bind"/>
    <property type="match status" value="1"/>
</dbReference>
<dbReference type="InterPro" id="IPR018060">
    <property type="entry name" value="HTH_AraC"/>
</dbReference>
<evidence type="ECO:0000313" key="6">
    <source>
        <dbReference type="Proteomes" id="UP001595547"/>
    </source>
</evidence>
<dbReference type="InterPro" id="IPR018062">
    <property type="entry name" value="HTH_AraC-typ_CS"/>
</dbReference>
<protein>
    <submittedName>
        <fullName evidence="5">GyrI-like domain-containing protein</fullName>
    </submittedName>
</protein>
<keyword evidence="6" id="KW-1185">Reference proteome</keyword>
<dbReference type="InterPro" id="IPR029442">
    <property type="entry name" value="GyrI-like"/>
</dbReference>
<keyword evidence="3" id="KW-0804">Transcription</keyword>
<comment type="caution">
    <text evidence="5">The sequence shown here is derived from an EMBL/GenBank/DDBJ whole genome shotgun (WGS) entry which is preliminary data.</text>
</comment>
<dbReference type="RefSeq" id="WP_380072915.1">
    <property type="nucleotide sequence ID" value="NZ_JBHRTO010000001.1"/>
</dbReference>